<dbReference type="Pfam" id="PF02815">
    <property type="entry name" value="MIR"/>
    <property type="match status" value="1"/>
</dbReference>
<evidence type="ECO:0000313" key="17">
    <source>
        <dbReference type="EMBL" id="RIA94616.1"/>
    </source>
</evidence>
<keyword evidence="18" id="KW-1185">Reference proteome</keyword>
<keyword evidence="5 15" id="KW-0328">Glycosyltransferase</keyword>
<dbReference type="Gene3D" id="2.80.10.50">
    <property type="match status" value="1"/>
</dbReference>
<keyword evidence="10 15" id="KW-1133">Transmembrane helix</keyword>
<organism evidence="17 18">
    <name type="scientific">Glomus cerebriforme</name>
    <dbReference type="NCBI Taxonomy" id="658196"/>
    <lineage>
        <taxon>Eukaryota</taxon>
        <taxon>Fungi</taxon>
        <taxon>Fungi incertae sedis</taxon>
        <taxon>Mucoromycota</taxon>
        <taxon>Glomeromycotina</taxon>
        <taxon>Glomeromycetes</taxon>
        <taxon>Glomerales</taxon>
        <taxon>Glomeraceae</taxon>
        <taxon>Glomus</taxon>
    </lineage>
</organism>
<dbReference type="FunFam" id="2.80.10.50:FF:000034">
    <property type="entry name" value="Dolichyl-phosphate-mannose-protein mannosyltransferase 1"/>
    <property type="match status" value="1"/>
</dbReference>
<feature type="domain" description="MIR" evidence="16">
    <location>
        <begin position="476"/>
        <end position="534"/>
    </location>
</feature>
<evidence type="ECO:0000256" key="9">
    <source>
        <dbReference type="ARBA" id="ARBA00022824"/>
    </source>
</evidence>
<evidence type="ECO:0000256" key="8">
    <source>
        <dbReference type="ARBA" id="ARBA00022737"/>
    </source>
</evidence>
<feature type="transmembrane region" description="Helical" evidence="15">
    <location>
        <begin position="238"/>
        <end position="271"/>
    </location>
</feature>
<dbReference type="GO" id="GO:0004169">
    <property type="term" value="F:dolichyl-phosphate-mannose-protein mannosyltransferase activity"/>
    <property type="evidence" value="ECO:0007669"/>
    <property type="project" value="UniProtKB-UniRule"/>
</dbReference>
<evidence type="ECO:0000256" key="11">
    <source>
        <dbReference type="ARBA" id="ARBA00023136"/>
    </source>
</evidence>
<feature type="transmembrane region" description="Helical" evidence="15">
    <location>
        <begin position="206"/>
        <end position="226"/>
    </location>
</feature>
<feature type="transmembrane region" description="Helical" evidence="15">
    <location>
        <begin position="180"/>
        <end position="199"/>
    </location>
</feature>
<keyword evidence="12" id="KW-0325">Glycoprotein</keyword>
<keyword evidence="9 15" id="KW-0256">Endoplasmic reticulum</keyword>
<feature type="domain" description="MIR" evidence="16">
    <location>
        <begin position="409"/>
        <end position="468"/>
    </location>
</feature>
<feature type="transmembrane region" description="Helical" evidence="15">
    <location>
        <begin position="650"/>
        <end position="667"/>
    </location>
</feature>
<keyword evidence="7 15" id="KW-0812">Transmembrane</keyword>
<dbReference type="UniPathway" id="UPA00378"/>
<dbReference type="InterPro" id="IPR016093">
    <property type="entry name" value="MIR_motif"/>
</dbReference>
<protein>
    <recommendedName>
        <fullName evidence="4 15">Dolichyl-phosphate-mannose--protein mannosyltransferase</fullName>
        <ecNumber evidence="4 15">2.4.1.109</ecNumber>
    </recommendedName>
</protein>
<dbReference type="Pfam" id="PF02366">
    <property type="entry name" value="PMT"/>
    <property type="match status" value="1"/>
</dbReference>
<feature type="transmembrane region" description="Helical" evidence="15">
    <location>
        <begin position="116"/>
        <end position="134"/>
    </location>
</feature>
<dbReference type="EMBL" id="QKYT01000077">
    <property type="protein sequence ID" value="RIA94616.1"/>
    <property type="molecule type" value="Genomic_DNA"/>
</dbReference>
<dbReference type="PANTHER" id="PTHR10050:SF50">
    <property type="entry name" value="DOLICHYL-PHOSPHATE-MANNOSE--PROTEIN MANNOSYLTRANSFERASE 1-RELATED"/>
    <property type="match status" value="1"/>
</dbReference>
<dbReference type="PANTHER" id="PTHR10050">
    <property type="entry name" value="DOLICHYL-PHOSPHATE-MANNOSE--PROTEIN MANNOSYLTRANSFERASE"/>
    <property type="match status" value="1"/>
</dbReference>
<comment type="subcellular location">
    <subcellularLocation>
        <location evidence="1 15">Endoplasmic reticulum membrane</location>
        <topology evidence="1 15">Multi-pass membrane protein</topology>
    </subcellularLocation>
</comment>
<feature type="transmembrane region" description="Helical" evidence="15">
    <location>
        <begin position="292"/>
        <end position="317"/>
    </location>
</feature>
<feature type="transmembrane region" description="Helical" evidence="15">
    <location>
        <begin position="608"/>
        <end position="629"/>
    </location>
</feature>
<evidence type="ECO:0000256" key="14">
    <source>
        <dbReference type="ARBA" id="ARBA00045102"/>
    </source>
</evidence>
<comment type="pathway">
    <text evidence="2 15">Protein modification; protein glycosylation.</text>
</comment>
<dbReference type="SUPFAM" id="SSF82109">
    <property type="entry name" value="MIR domain"/>
    <property type="match status" value="1"/>
</dbReference>
<dbReference type="InterPro" id="IPR032421">
    <property type="entry name" value="PMT_4TMC"/>
</dbReference>
<evidence type="ECO:0000256" key="12">
    <source>
        <dbReference type="ARBA" id="ARBA00023180"/>
    </source>
</evidence>
<dbReference type="STRING" id="658196.A0A397TCD5"/>
<gene>
    <name evidence="17" type="ORF">C1645_722008</name>
</gene>
<evidence type="ECO:0000256" key="2">
    <source>
        <dbReference type="ARBA" id="ARBA00004922"/>
    </source>
</evidence>
<dbReference type="EC" id="2.4.1.109" evidence="4 15"/>
<dbReference type="InterPro" id="IPR036300">
    <property type="entry name" value="MIR_dom_sf"/>
</dbReference>
<keyword evidence="6 15" id="KW-0808">Transferase</keyword>
<comment type="function">
    <text evidence="15">Transfers mannose from Dol-P-mannose to Ser or Thr residues on proteins.</text>
</comment>
<accession>A0A397TCD5</accession>
<evidence type="ECO:0000256" key="10">
    <source>
        <dbReference type="ARBA" id="ARBA00022989"/>
    </source>
</evidence>
<name>A0A397TCD5_9GLOM</name>
<keyword evidence="8" id="KW-0677">Repeat</keyword>
<feature type="domain" description="MIR" evidence="16">
    <location>
        <begin position="345"/>
        <end position="399"/>
    </location>
</feature>
<sequence length="835" mass="96316">MEYKEGDSEQLHYSDQITSTGASYGDIRSRRSKFDHKDLDSVPLYDLREYEYKSRKSSRSLISVSKIDLRNLVILILVSFVVRLYKIDQPTSVVFDEVHFGGFATKYMRGRFFMDVHPPLAKLLITLAGLLGGFDGSFDFKEIGKDYLEAKVPYVAMRLLPAFLGIFLIPISYLTIRLSGFSSAASFLVATLVIFENGLVTQSRFILLDAPLVAFTGFTILMWIKFHNEQKRPFKLWWWVWMAMTGVGLGLTVSCKWVGLFTIAHIGLSTIKGLWELLGDLRITPIQWAKHFFARALCLIVIPVSLYCFFFAIHFAILQNGGEGDGFMSSEFQSTLRGHGMKDMPIDVAIGSRITIKHINTQGGYLHSHKHNYPGGSTQQQVTLYPHKDGNNVWILQNQTDLAVDITDPIWIYDGDVIRFEHNMTHKRLHSHDIRPPITDSEFQNEVSAYGFEGFEGDANDFWRVLIVDHDKSDPESKLRLRTLHTKFRLQHTITGCYLFSHPVKLPDWGYEQQEVTCARGGSLPNSIWYIETNFHPNISEDAEKVNYRRPGFFGKLFELNKVMWNTNSGLTDSHPYESRPSSWIFMKHGINFWGKEHRQVFLLGNPLTWWTSTLALFVFIAAKSIMILRDKRGYKDHLNGIKRHFDSNASFFFVGWCCHYFPFFLMKRQLFLHHYFPALYYAILLIGVGFDLVTIRLKSKERSIIAAMFIVIVIYVFFLFSPLTYSSPWTKRDCQSVKWLRSWSFDCKQHYDSYEQFYNEGPEKTSIITKTDDSLLLDVSNESQGNVLTKGNVIEQNMNDTFIDKNNNANNNDPGVILNEEVIRNDDDEVLFKS</sequence>
<keyword evidence="11 15" id="KW-0472">Membrane</keyword>
<evidence type="ECO:0000256" key="3">
    <source>
        <dbReference type="ARBA" id="ARBA00007222"/>
    </source>
</evidence>
<reference evidence="17 18" key="1">
    <citation type="submission" date="2018-06" db="EMBL/GenBank/DDBJ databases">
        <title>Comparative genomics reveals the genomic features of Rhizophagus irregularis, R. cerebriforme, R. diaphanum and Gigaspora rosea, and their symbiotic lifestyle signature.</title>
        <authorList>
            <person name="Morin E."/>
            <person name="San Clemente H."/>
            <person name="Chen E.C.H."/>
            <person name="De La Providencia I."/>
            <person name="Hainaut M."/>
            <person name="Kuo A."/>
            <person name="Kohler A."/>
            <person name="Murat C."/>
            <person name="Tang N."/>
            <person name="Roy S."/>
            <person name="Loubradou J."/>
            <person name="Henrissat B."/>
            <person name="Grigoriev I.V."/>
            <person name="Corradi N."/>
            <person name="Roux C."/>
            <person name="Martin F.M."/>
        </authorList>
    </citation>
    <scope>NUCLEOTIDE SEQUENCE [LARGE SCALE GENOMIC DNA]</scope>
    <source>
        <strain evidence="17 18">DAOM 227022</strain>
    </source>
</reference>
<dbReference type="Proteomes" id="UP000265703">
    <property type="component" value="Unassembled WGS sequence"/>
</dbReference>
<evidence type="ECO:0000256" key="1">
    <source>
        <dbReference type="ARBA" id="ARBA00004477"/>
    </source>
</evidence>
<dbReference type="Pfam" id="PF16192">
    <property type="entry name" value="PMT_4TMC"/>
    <property type="match status" value="1"/>
</dbReference>
<comment type="catalytic activity">
    <reaction evidence="13 15">
        <text>a di-trans,poly-cis-dolichyl beta-D-mannosyl phosphate + L-threonyl-[protein] = 3-O-(alpha-D-mannosyl)-L-threonyl-[protein] + a di-trans,poly-cis-dolichyl phosphate + H(+)</text>
        <dbReference type="Rhea" id="RHEA:53396"/>
        <dbReference type="Rhea" id="RHEA-COMP:11060"/>
        <dbReference type="Rhea" id="RHEA-COMP:13547"/>
        <dbReference type="Rhea" id="RHEA-COMP:19498"/>
        <dbReference type="Rhea" id="RHEA-COMP:19501"/>
        <dbReference type="ChEBI" id="CHEBI:15378"/>
        <dbReference type="ChEBI" id="CHEBI:30013"/>
        <dbReference type="ChEBI" id="CHEBI:57683"/>
        <dbReference type="ChEBI" id="CHEBI:58211"/>
        <dbReference type="ChEBI" id="CHEBI:137323"/>
        <dbReference type="EC" id="2.4.1.109"/>
    </reaction>
</comment>
<dbReference type="PROSITE" id="PS50919">
    <property type="entry name" value="MIR"/>
    <property type="match status" value="3"/>
</dbReference>
<evidence type="ECO:0000256" key="6">
    <source>
        <dbReference type="ARBA" id="ARBA00022679"/>
    </source>
</evidence>
<evidence type="ECO:0000256" key="7">
    <source>
        <dbReference type="ARBA" id="ARBA00022692"/>
    </source>
</evidence>
<dbReference type="AlphaFoldDB" id="A0A397TCD5"/>
<comment type="catalytic activity">
    <reaction evidence="14 15">
        <text>a di-trans,poly-cis-dolichyl beta-D-mannosyl phosphate + L-seryl-[protein] = 3-O-(alpha-D-mannosyl)-L-seryl-[protein] + a di-trans,poly-cis-dolichyl phosphate + H(+)</text>
        <dbReference type="Rhea" id="RHEA:17377"/>
        <dbReference type="Rhea" id="RHEA-COMP:9863"/>
        <dbReference type="Rhea" id="RHEA-COMP:13546"/>
        <dbReference type="Rhea" id="RHEA-COMP:19498"/>
        <dbReference type="Rhea" id="RHEA-COMP:19501"/>
        <dbReference type="ChEBI" id="CHEBI:15378"/>
        <dbReference type="ChEBI" id="CHEBI:29999"/>
        <dbReference type="ChEBI" id="CHEBI:57683"/>
        <dbReference type="ChEBI" id="CHEBI:58211"/>
        <dbReference type="ChEBI" id="CHEBI:137321"/>
        <dbReference type="EC" id="2.4.1.109"/>
    </reaction>
</comment>
<dbReference type="SMART" id="SM00472">
    <property type="entry name" value="MIR"/>
    <property type="match status" value="3"/>
</dbReference>
<feature type="transmembrane region" description="Helical" evidence="15">
    <location>
        <begin position="679"/>
        <end position="698"/>
    </location>
</feature>
<comment type="similarity">
    <text evidence="3 15">Belongs to the glycosyltransferase 39 family.</text>
</comment>
<feature type="transmembrane region" description="Helical" evidence="15">
    <location>
        <begin position="705"/>
        <end position="726"/>
    </location>
</feature>
<evidence type="ECO:0000256" key="4">
    <source>
        <dbReference type="ARBA" id="ARBA00012839"/>
    </source>
</evidence>
<evidence type="ECO:0000256" key="15">
    <source>
        <dbReference type="RuleBase" id="RU367007"/>
    </source>
</evidence>
<dbReference type="OrthoDB" id="292747at2759"/>
<dbReference type="GO" id="GO:0031502">
    <property type="term" value="C:dolichyl-phosphate-mannose-protein mannosyltransferase complex"/>
    <property type="evidence" value="ECO:0007669"/>
    <property type="project" value="UniProtKB-ARBA"/>
</dbReference>
<evidence type="ECO:0000256" key="5">
    <source>
        <dbReference type="ARBA" id="ARBA00022676"/>
    </source>
</evidence>
<evidence type="ECO:0000313" key="18">
    <source>
        <dbReference type="Proteomes" id="UP000265703"/>
    </source>
</evidence>
<dbReference type="InterPro" id="IPR027005">
    <property type="entry name" value="PMT-like"/>
</dbReference>
<dbReference type="InterPro" id="IPR003342">
    <property type="entry name" value="ArnT-like_N"/>
</dbReference>
<evidence type="ECO:0000259" key="16">
    <source>
        <dbReference type="PROSITE" id="PS50919"/>
    </source>
</evidence>
<proteinExistence type="inferred from homology"/>
<comment type="caution">
    <text evidence="17">The sequence shown here is derived from an EMBL/GenBank/DDBJ whole genome shotgun (WGS) entry which is preliminary data.</text>
</comment>
<dbReference type="CDD" id="cd23283">
    <property type="entry name" value="beta-trefoil_MIR_PMT1-like"/>
    <property type="match status" value="1"/>
</dbReference>
<feature type="transmembrane region" description="Helical" evidence="15">
    <location>
        <begin position="155"/>
        <end position="174"/>
    </location>
</feature>
<evidence type="ECO:0000256" key="13">
    <source>
        <dbReference type="ARBA" id="ARBA00045085"/>
    </source>
</evidence>